<reference evidence="1" key="1">
    <citation type="submission" date="2020-05" db="EMBL/GenBank/DDBJ databases">
        <title>Large-scale comparative analyses of tick genomes elucidate their genetic diversity and vector capacities.</title>
        <authorList>
            <person name="Jia N."/>
            <person name="Wang J."/>
            <person name="Shi W."/>
            <person name="Du L."/>
            <person name="Sun Y."/>
            <person name="Zhan W."/>
            <person name="Jiang J."/>
            <person name="Wang Q."/>
            <person name="Zhang B."/>
            <person name="Ji P."/>
            <person name="Sakyi L.B."/>
            <person name="Cui X."/>
            <person name="Yuan T."/>
            <person name="Jiang B."/>
            <person name="Yang W."/>
            <person name="Lam T.T.-Y."/>
            <person name="Chang Q."/>
            <person name="Ding S."/>
            <person name="Wang X."/>
            <person name="Zhu J."/>
            <person name="Ruan X."/>
            <person name="Zhao L."/>
            <person name="Wei J."/>
            <person name="Que T."/>
            <person name="Du C."/>
            <person name="Cheng J."/>
            <person name="Dai P."/>
            <person name="Han X."/>
            <person name="Huang E."/>
            <person name="Gao Y."/>
            <person name="Liu J."/>
            <person name="Shao H."/>
            <person name="Ye R."/>
            <person name="Li L."/>
            <person name="Wei W."/>
            <person name="Wang X."/>
            <person name="Wang C."/>
            <person name="Yang T."/>
            <person name="Huo Q."/>
            <person name="Li W."/>
            <person name="Guo W."/>
            <person name="Chen H."/>
            <person name="Zhou L."/>
            <person name="Ni X."/>
            <person name="Tian J."/>
            <person name="Zhou Y."/>
            <person name="Sheng Y."/>
            <person name="Liu T."/>
            <person name="Pan Y."/>
            <person name="Xia L."/>
            <person name="Li J."/>
            <person name="Zhao F."/>
            <person name="Cao W."/>
        </authorList>
    </citation>
    <scope>NUCLEOTIDE SEQUENCE</scope>
    <source>
        <strain evidence="1">Dsil-2018</strain>
    </source>
</reference>
<keyword evidence="2" id="KW-1185">Reference proteome</keyword>
<proteinExistence type="predicted"/>
<dbReference type="Proteomes" id="UP000821865">
    <property type="component" value="Chromosome 1"/>
</dbReference>
<gene>
    <name evidence="1" type="ORF">HPB49_006254</name>
</gene>
<accession>A0ACB8DW87</accession>
<evidence type="ECO:0000313" key="2">
    <source>
        <dbReference type="Proteomes" id="UP000821865"/>
    </source>
</evidence>
<comment type="caution">
    <text evidence="1">The sequence shown here is derived from an EMBL/GenBank/DDBJ whole genome shotgun (WGS) entry which is preliminary data.</text>
</comment>
<organism evidence="1 2">
    <name type="scientific">Dermacentor silvarum</name>
    <name type="common">Tick</name>
    <dbReference type="NCBI Taxonomy" id="543639"/>
    <lineage>
        <taxon>Eukaryota</taxon>
        <taxon>Metazoa</taxon>
        <taxon>Ecdysozoa</taxon>
        <taxon>Arthropoda</taxon>
        <taxon>Chelicerata</taxon>
        <taxon>Arachnida</taxon>
        <taxon>Acari</taxon>
        <taxon>Parasitiformes</taxon>
        <taxon>Ixodida</taxon>
        <taxon>Ixodoidea</taxon>
        <taxon>Ixodidae</taxon>
        <taxon>Rhipicephalinae</taxon>
        <taxon>Dermacentor</taxon>
    </lineage>
</organism>
<dbReference type="EMBL" id="CM023470">
    <property type="protein sequence ID" value="KAH7978638.1"/>
    <property type="molecule type" value="Genomic_DNA"/>
</dbReference>
<protein>
    <submittedName>
        <fullName evidence="1">Uncharacterized protein</fullName>
    </submittedName>
</protein>
<sequence length="259" mass="29205">MFKISTSGHPYVYQWERRCRSGTQTRAHPAALDCYSCLWSYCSSLNRLCPKLMPVTKISADLRWSTTLFTARSMDHTMGCTQDLGPSADGVCHVVAQLSTWNEVFVIINMELCEAPPGKLSLGCLREISGSCGLAAFERHVTILLHWLLTVHRVQEMAAEPCADRASAMIREATRWLLGIGPFMKMAGVVKNDLSWDESVDYRERLQTLALDCWLHVRQFIKVRDVLHWAPSTSTWRIGPSGEPLRVHVGSCKLPRLQS</sequence>
<name>A0ACB8DW87_DERSI</name>
<evidence type="ECO:0000313" key="1">
    <source>
        <dbReference type="EMBL" id="KAH7978638.1"/>
    </source>
</evidence>